<dbReference type="InterPro" id="IPR012677">
    <property type="entry name" value="Nucleotide-bd_a/b_plait_sf"/>
</dbReference>
<dbReference type="Ensembl" id="ENSCSAVT00000016474.1">
    <property type="protein sequence ID" value="ENSCSAVP00000016293.1"/>
    <property type="gene ID" value="ENSCSAVG00000009586.1"/>
</dbReference>
<evidence type="ECO:0000256" key="1">
    <source>
        <dbReference type="ARBA" id="ARBA00022737"/>
    </source>
</evidence>
<dbReference type="GO" id="GO:0003723">
    <property type="term" value="F:RNA binding"/>
    <property type="evidence" value="ECO:0007669"/>
    <property type="project" value="UniProtKB-UniRule"/>
</dbReference>
<dbReference type="OMA" id="MSYGVED"/>
<keyword evidence="1" id="KW-0677">Repeat</keyword>
<evidence type="ECO:0000256" key="3">
    <source>
        <dbReference type="PROSITE-ProRule" id="PRU00176"/>
    </source>
</evidence>
<dbReference type="STRING" id="51511.ENSCSAVP00000016293"/>
<dbReference type="Proteomes" id="UP000007875">
    <property type="component" value="Unassembled WGS sequence"/>
</dbReference>
<dbReference type="Pfam" id="PF00076">
    <property type="entry name" value="RRM_1"/>
    <property type="match status" value="1"/>
</dbReference>
<evidence type="ECO:0000313" key="5">
    <source>
        <dbReference type="Ensembl" id="ENSCSAVP00000016293.1"/>
    </source>
</evidence>
<sequence length="87" mass="10059">MSYGVEDPESKLKTMFGCCGDVVSVRVVRDHKAKMRGFAFVTFRETDHVERALKLDRQPLEGRPLYVSRNTEKSNRTKVFKYDTGIE</sequence>
<evidence type="ECO:0000259" key="4">
    <source>
        <dbReference type="PROSITE" id="PS50102"/>
    </source>
</evidence>
<dbReference type="SMART" id="SM00360">
    <property type="entry name" value="RRM"/>
    <property type="match status" value="1"/>
</dbReference>
<accession>H2ZFC7</accession>
<dbReference type="AlphaFoldDB" id="H2ZFC7"/>
<organism evidence="5 6">
    <name type="scientific">Ciona savignyi</name>
    <name type="common">Pacific transparent sea squirt</name>
    <dbReference type="NCBI Taxonomy" id="51511"/>
    <lineage>
        <taxon>Eukaryota</taxon>
        <taxon>Metazoa</taxon>
        <taxon>Chordata</taxon>
        <taxon>Tunicata</taxon>
        <taxon>Ascidiacea</taxon>
        <taxon>Phlebobranchia</taxon>
        <taxon>Cionidae</taxon>
        <taxon>Ciona</taxon>
    </lineage>
</organism>
<name>H2ZFC7_CIOSA</name>
<reference evidence="5" key="2">
    <citation type="submission" date="2025-08" db="UniProtKB">
        <authorList>
            <consortium name="Ensembl"/>
        </authorList>
    </citation>
    <scope>IDENTIFICATION</scope>
</reference>
<dbReference type="InterPro" id="IPR035979">
    <property type="entry name" value="RBD_domain_sf"/>
</dbReference>
<dbReference type="PANTHER" id="PTHR23236">
    <property type="entry name" value="EUKARYOTIC TRANSLATION INITIATION FACTOR 4B/4H"/>
    <property type="match status" value="1"/>
</dbReference>
<dbReference type="Gene3D" id="3.30.70.330">
    <property type="match status" value="1"/>
</dbReference>
<protein>
    <recommendedName>
        <fullName evidence="4">RRM domain-containing protein</fullName>
    </recommendedName>
</protein>
<feature type="domain" description="RRM" evidence="4">
    <location>
        <begin position="1"/>
        <end position="72"/>
    </location>
</feature>
<proteinExistence type="predicted"/>
<dbReference type="InterPro" id="IPR000504">
    <property type="entry name" value="RRM_dom"/>
</dbReference>
<reference evidence="6" key="1">
    <citation type="submission" date="2003-08" db="EMBL/GenBank/DDBJ databases">
        <authorList>
            <person name="Birren B."/>
            <person name="Nusbaum C."/>
            <person name="Abebe A."/>
            <person name="Abouelleil A."/>
            <person name="Adekoya E."/>
            <person name="Ait-zahra M."/>
            <person name="Allen N."/>
            <person name="Allen T."/>
            <person name="An P."/>
            <person name="Anderson M."/>
            <person name="Anderson S."/>
            <person name="Arachchi H."/>
            <person name="Armbruster J."/>
            <person name="Bachantsang P."/>
            <person name="Baldwin J."/>
            <person name="Barry A."/>
            <person name="Bayul T."/>
            <person name="Blitshsteyn B."/>
            <person name="Bloom T."/>
            <person name="Blye J."/>
            <person name="Boguslavskiy L."/>
            <person name="Borowsky M."/>
            <person name="Boukhgalter B."/>
            <person name="Brunache A."/>
            <person name="Butler J."/>
            <person name="Calixte N."/>
            <person name="Calvo S."/>
            <person name="Camarata J."/>
            <person name="Campo K."/>
            <person name="Chang J."/>
            <person name="Cheshatsang Y."/>
            <person name="Citroen M."/>
            <person name="Collymore A."/>
            <person name="Considine T."/>
            <person name="Cook A."/>
            <person name="Cooke P."/>
            <person name="Corum B."/>
            <person name="Cuomo C."/>
            <person name="David R."/>
            <person name="Dawoe T."/>
            <person name="Degray S."/>
            <person name="Dodge S."/>
            <person name="Dooley K."/>
            <person name="Dorje P."/>
            <person name="Dorjee K."/>
            <person name="Dorris L."/>
            <person name="Duffey N."/>
            <person name="Dupes A."/>
            <person name="Elkins T."/>
            <person name="Engels R."/>
            <person name="Erickson J."/>
            <person name="Farina A."/>
            <person name="Faro S."/>
            <person name="Ferreira P."/>
            <person name="Fischer H."/>
            <person name="Fitzgerald M."/>
            <person name="Foley K."/>
            <person name="Gage D."/>
            <person name="Galagan J."/>
            <person name="Gearin G."/>
            <person name="Gnerre S."/>
            <person name="Gnirke A."/>
            <person name="Goyette A."/>
            <person name="Graham J."/>
            <person name="Grandbois E."/>
            <person name="Gyaltsen K."/>
            <person name="Hafez N."/>
            <person name="Hagopian D."/>
            <person name="Hagos B."/>
            <person name="Hall J."/>
            <person name="Hatcher B."/>
            <person name="Heller A."/>
            <person name="Higgins H."/>
            <person name="Honan T."/>
            <person name="Horn A."/>
            <person name="Houde N."/>
            <person name="Hughes L."/>
            <person name="Hulme W."/>
            <person name="Husby E."/>
            <person name="Iliev I."/>
            <person name="Jaffe D."/>
            <person name="Jones C."/>
            <person name="Kamal M."/>
            <person name="Kamat A."/>
            <person name="Kamvysselis M."/>
            <person name="Karlsson E."/>
            <person name="Kells C."/>
            <person name="Kieu A."/>
            <person name="Kisner P."/>
            <person name="Kodira C."/>
            <person name="Kulbokas E."/>
            <person name="Labutti K."/>
            <person name="Lama D."/>
            <person name="Landers T."/>
            <person name="Leger J."/>
            <person name="Levine S."/>
            <person name="Lewis D."/>
            <person name="Lewis T."/>
            <person name="Lindblad-toh K."/>
            <person name="Liu X."/>
            <person name="Lokyitsang T."/>
            <person name="Lokyitsang Y."/>
            <person name="Lucien O."/>
            <person name="Lui A."/>
            <person name="Ma L.J."/>
            <person name="Mabbitt R."/>
            <person name="Macdonald J."/>
            <person name="Maclean C."/>
            <person name="Major J."/>
            <person name="Manning J."/>
            <person name="Marabella R."/>
            <person name="Maru K."/>
            <person name="Matthews C."/>
            <person name="Mauceli E."/>
            <person name="Mccarthy M."/>
            <person name="Mcdonough S."/>
            <person name="Mcghee T."/>
            <person name="Meldrim J."/>
            <person name="Meneus L."/>
            <person name="Mesirov J."/>
            <person name="Mihalev A."/>
            <person name="Mihova T."/>
            <person name="Mikkelsen T."/>
            <person name="Mlenga V."/>
            <person name="Moru K."/>
            <person name="Mozes J."/>
            <person name="Mulrain L."/>
            <person name="Munson G."/>
            <person name="Naylor J."/>
            <person name="Newes C."/>
            <person name="Nguyen C."/>
            <person name="Nguyen N."/>
            <person name="Nguyen T."/>
            <person name="Nicol R."/>
            <person name="Nielsen C."/>
            <person name="Nizzari M."/>
            <person name="Norbu C."/>
            <person name="Norbu N."/>
            <person name="O'donnell P."/>
            <person name="Okoawo O."/>
            <person name="O'leary S."/>
            <person name="Omotosho B."/>
            <person name="O'neill K."/>
            <person name="Osman S."/>
            <person name="Parker S."/>
            <person name="Perrin D."/>
            <person name="Phunkhang P."/>
            <person name="Piqani B."/>
            <person name="Purcell S."/>
            <person name="Rachupka T."/>
            <person name="Ramasamy U."/>
            <person name="Rameau R."/>
            <person name="Ray V."/>
            <person name="Raymond C."/>
            <person name="Retta R."/>
            <person name="Richardson S."/>
            <person name="Rise C."/>
            <person name="Rodriguez J."/>
            <person name="Rogers J."/>
            <person name="Rogov P."/>
            <person name="Rutman M."/>
            <person name="Schupbach R."/>
            <person name="Seaman C."/>
            <person name="Settipalli S."/>
            <person name="Sharpe T."/>
            <person name="Sheridan J."/>
            <person name="Sherpa N."/>
            <person name="Shi J."/>
            <person name="Smirnov S."/>
            <person name="Smith C."/>
            <person name="Sougnez C."/>
            <person name="Spencer B."/>
            <person name="Stalker J."/>
            <person name="Stange-thomann N."/>
            <person name="Stavropoulos S."/>
            <person name="Stetson K."/>
            <person name="Stone C."/>
            <person name="Stone S."/>
            <person name="Stubbs M."/>
            <person name="Talamas J."/>
            <person name="Tchuinga P."/>
            <person name="Tenzing P."/>
            <person name="Tesfaye S."/>
            <person name="Theodore J."/>
            <person name="Thoulutsang Y."/>
            <person name="Topham K."/>
            <person name="Towey S."/>
            <person name="Tsamla T."/>
            <person name="Tsomo N."/>
            <person name="Vallee D."/>
            <person name="Vassiliev H."/>
            <person name="Venkataraman V."/>
            <person name="Vinson J."/>
            <person name="Vo A."/>
            <person name="Wade C."/>
            <person name="Wang S."/>
            <person name="Wangchuk T."/>
            <person name="Wangdi T."/>
            <person name="Whittaker C."/>
            <person name="Wilkinson J."/>
            <person name="Wu Y."/>
            <person name="Wyman D."/>
            <person name="Yadav S."/>
            <person name="Yang S."/>
            <person name="Yang X."/>
            <person name="Yeager S."/>
            <person name="Yee E."/>
            <person name="Young G."/>
            <person name="Zainoun J."/>
            <person name="Zembeck L."/>
            <person name="Zimmer A."/>
            <person name="Zody M."/>
            <person name="Lander E."/>
        </authorList>
    </citation>
    <scope>NUCLEOTIDE SEQUENCE [LARGE SCALE GENOMIC DNA]</scope>
</reference>
<reference evidence="5" key="3">
    <citation type="submission" date="2025-09" db="UniProtKB">
        <authorList>
            <consortium name="Ensembl"/>
        </authorList>
    </citation>
    <scope>IDENTIFICATION</scope>
</reference>
<dbReference type="PANTHER" id="PTHR23236:SF119">
    <property type="entry name" value="NUCLEAR RNA-BINDING PROTEIN SART-3"/>
    <property type="match status" value="1"/>
</dbReference>
<dbReference type="InParanoid" id="H2ZFC7"/>
<evidence type="ECO:0000256" key="2">
    <source>
        <dbReference type="ARBA" id="ARBA00022884"/>
    </source>
</evidence>
<dbReference type="eggNOG" id="KOG0128">
    <property type="taxonomic scope" value="Eukaryota"/>
</dbReference>
<dbReference type="PROSITE" id="PS50102">
    <property type="entry name" value="RRM"/>
    <property type="match status" value="1"/>
</dbReference>
<dbReference type="HOGENOM" id="CLU_012062_28_8_1"/>
<keyword evidence="2 3" id="KW-0694">RNA-binding</keyword>
<keyword evidence="6" id="KW-1185">Reference proteome</keyword>
<dbReference type="SUPFAM" id="SSF54928">
    <property type="entry name" value="RNA-binding domain, RBD"/>
    <property type="match status" value="1"/>
</dbReference>
<evidence type="ECO:0000313" key="6">
    <source>
        <dbReference type="Proteomes" id="UP000007875"/>
    </source>
</evidence>